<dbReference type="RefSeq" id="WP_357405241.1">
    <property type="nucleotide sequence ID" value="NZ_JBEYCD010000006.1"/>
</dbReference>
<dbReference type="PANTHER" id="PTHR43798">
    <property type="entry name" value="MONOACYLGLYCEROL LIPASE"/>
    <property type="match status" value="1"/>
</dbReference>
<dbReference type="EMBL" id="JBIRYO010000007">
    <property type="protein sequence ID" value="MFI2474302.1"/>
    <property type="molecule type" value="Genomic_DNA"/>
</dbReference>
<gene>
    <name evidence="2" type="ORF">ACH49W_13080</name>
</gene>
<reference evidence="2 3" key="1">
    <citation type="submission" date="2024-10" db="EMBL/GenBank/DDBJ databases">
        <title>The Natural Products Discovery Center: Release of the First 8490 Sequenced Strains for Exploring Actinobacteria Biosynthetic Diversity.</title>
        <authorList>
            <person name="Kalkreuter E."/>
            <person name="Kautsar S.A."/>
            <person name="Yang D."/>
            <person name="Bader C.D."/>
            <person name="Teijaro C.N."/>
            <person name="Fluegel L."/>
            <person name="Davis C.M."/>
            <person name="Simpson J.R."/>
            <person name="Lauterbach L."/>
            <person name="Steele A.D."/>
            <person name="Gui C."/>
            <person name="Meng S."/>
            <person name="Li G."/>
            <person name="Viehrig K."/>
            <person name="Ye F."/>
            <person name="Su P."/>
            <person name="Kiefer A.F."/>
            <person name="Nichols A."/>
            <person name="Cepeda A.J."/>
            <person name="Yan W."/>
            <person name="Fan B."/>
            <person name="Jiang Y."/>
            <person name="Adhikari A."/>
            <person name="Zheng C.-J."/>
            <person name="Schuster L."/>
            <person name="Cowan T.M."/>
            <person name="Smanski M.J."/>
            <person name="Chevrette M.G."/>
            <person name="De Carvalho L.P.S."/>
            <person name="Shen B."/>
        </authorList>
    </citation>
    <scope>NUCLEOTIDE SEQUENCE [LARGE SCALE GENOMIC DNA]</scope>
    <source>
        <strain evidence="2 3">NPDC019275</strain>
    </source>
</reference>
<name>A0ABW7WZM9_9NOCA</name>
<accession>A0ABW7WZM9</accession>
<comment type="caution">
    <text evidence="2">The sequence shown here is derived from an EMBL/GenBank/DDBJ whole genome shotgun (WGS) entry which is preliminary data.</text>
</comment>
<dbReference type="Gene3D" id="3.40.50.1820">
    <property type="entry name" value="alpha/beta hydrolase"/>
    <property type="match status" value="1"/>
</dbReference>
<evidence type="ECO:0000313" key="3">
    <source>
        <dbReference type="Proteomes" id="UP001611415"/>
    </source>
</evidence>
<keyword evidence="2" id="KW-0378">Hydrolase</keyword>
<dbReference type="Pfam" id="PF12697">
    <property type="entry name" value="Abhydrolase_6"/>
    <property type="match status" value="1"/>
</dbReference>
<dbReference type="PANTHER" id="PTHR43798:SF33">
    <property type="entry name" value="HYDROLASE, PUTATIVE (AFU_ORTHOLOGUE AFUA_2G14860)-RELATED"/>
    <property type="match status" value="1"/>
</dbReference>
<sequence>MQYEPRGEVRTNDTVQTWRDSGRFFEFRGRRIFYRRQGDGPTVLLVHGYPFGSFEWHRIWARLTANLDVIAPDMLGMGFSDKPIRGGYSLMAHADMHEALLRELGVDRFAVVGHDLGVSVVQEMLARRADDPTLPAIRAAAFLNGGLFAETYRARPIQQILSTPAGHVIGPLLPRSAIQKAVTGLFGPDTKPTNADLEPLLDILRHNGGRYVSHLIGRFVQERRQSRDRLVQPLVDGAVPMVFVNGTADPNSGAHMVARYRELVPNPQVVELPGIGHWPQLEAPDATVESVLEFLMAAGWRARTAGALVPARPRPRLR</sequence>
<dbReference type="InterPro" id="IPR029058">
    <property type="entry name" value="AB_hydrolase_fold"/>
</dbReference>
<evidence type="ECO:0000259" key="1">
    <source>
        <dbReference type="Pfam" id="PF12697"/>
    </source>
</evidence>
<dbReference type="InterPro" id="IPR000639">
    <property type="entry name" value="Epox_hydrolase-like"/>
</dbReference>
<dbReference type="Proteomes" id="UP001611415">
    <property type="component" value="Unassembled WGS sequence"/>
</dbReference>
<organism evidence="2 3">
    <name type="scientific">Nocardia xishanensis</name>
    <dbReference type="NCBI Taxonomy" id="238964"/>
    <lineage>
        <taxon>Bacteria</taxon>
        <taxon>Bacillati</taxon>
        <taxon>Actinomycetota</taxon>
        <taxon>Actinomycetes</taxon>
        <taxon>Mycobacteriales</taxon>
        <taxon>Nocardiaceae</taxon>
        <taxon>Nocardia</taxon>
    </lineage>
</organism>
<dbReference type="SUPFAM" id="SSF53474">
    <property type="entry name" value="alpha/beta-Hydrolases"/>
    <property type="match status" value="1"/>
</dbReference>
<protein>
    <submittedName>
        <fullName evidence="2">Alpha/beta fold hydrolase</fullName>
    </submittedName>
</protein>
<keyword evidence="3" id="KW-1185">Reference proteome</keyword>
<feature type="domain" description="AB hydrolase-1" evidence="1">
    <location>
        <begin position="43"/>
        <end position="289"/>
    </location>
</feature>
<dbReference type="GO" id="GO:0016787">
    <property type="term" value="F:hydrolase activity"/>
    <property type="evidence" value="ECO:0007669"/>
    <property type="project" value="UniProtKB-KW"/>
</dbReference>
<evidence type="ECO:0000313" key="2">
    <source>
        <dbReference type="EMBL" id="MFI2474302.1"/>
    </source>
</evidence>
<dbReference type="InterPro" id="IPR050266">
    <property type="entry name" value="AB_hydrolase_sf"/>
</dbReference>
<dbReference type="InterPro" id="IPR000073">
    <property type="entry name" value="AB_hydrolase_1"/>
</dbReference>
<proteinExistence type="predicted"/>
<dbReference type="PRINTS" id="PR00412">
    <property type="entry name" value="EPOXHYDRLASE"/>
</dbReference>